<comment type="similarity">
    <text evidence="1 5">Belongs to the SecB family.</text>
</comment>
<dbReference type="Proteomes" id="UP001501083">
    <property type="component" value="Unassembled WGS sequence"/>
</dbReference>
<evidence type="ECO:0000256" key="2">
    <source>
        <dbReference type="ARBA" id="ARBA00022448"/>
    </source>
</evidence>
<keyword evidence="5" id="KW-0143">Chaperone</keyword>
<dbReference type="PRINTS" id="PR01594">
    <property type="entry name" value="SECBCHAPRONE"/>
</dbReference>
<dbReference type="EMBL" id="BAABKY010000001">
    <property type="protein sequence ID" value="GAA5066785.1"/>
    <property type="molecule type" value="Genomic_DNA"/>
</dbReference>
<sequence>MSEENVNGAAASTEANGPAFTVEKIYAKDVSFEVPGAPAVFNEQAQPQLQMNLNQSVQRLNDNAFEVVLGITLTCNANDKAMYVVEVKQAGVFGLAGFDAQTLDGMLGTHCPNVLYPYARQLISDLIQAGGFPPFFLQPINFDALYAEGLRQRAAQQAGSGLADAETAGNA</sequence>
<evidence type="ECO:0000313" key="7">
    <source>
        <dbReference type="Proteomes" id="UP001501083"/>
    </source>
</evidence>
<keyword evidence="3 5" id="KW-0653">Protein transport</keyword>
<accession>A0ABP9KYI9</accession>
<gene>
    <name evidence="5 6" type="primary">secB</name>
    <name evidence="6" type="ORF">GCM10025759_00540</name>
</gene>
<organism evidence="6 7">
    <name type="scientific">Lysobacter panacisoli</name>
    <dbReference type="NCBI Taxonomy" id="1255263"/>
    <lineage>
        <taxon>Bacteria</taxon>
        <taxon>Pseudomonadati</taxon>
        <taxon>Pseudomonadota</taxon>
        <taxon>Gammaproteobacteria</taxon>
        <taxon>Lysobacterales</taxon>
        <taxon>Lysobacteraceae</taxon>
        <taxon>Lysobacter</taxon>
    </lineage>
</organism>
<name>A0ABP9KYI9_9GAMM</name>
<evidence type="ECO:0000256" key="4">
    <source>
        <dbReference type="ARBA" id="ARBA00023010"/>
    </source>
</evidence>
<dbReference type="InterPro" id="IPR003708">
    <property type="entry name" value="SecB"/>
</dbReference>
<evidence type="ECO:0000256" key="3">
    <source>
        <dbReference type="ARBA" id="ARBA00022927"/>
    </source>
</evidence>
<dbReference type="InterPro" id="IPR035958">
    <property type="entry name" value="SecB-like_sf"/>
</dbReference>
<keyword evidence="5" id="KW-0963">Cytoplasm</keyword>
<dbReference type="NCBIfam" id="NF004391">
    <property type="entry name" value="PRK05751.1-2"/>
    <property type="match status" value="1"/>
</dbReference>
<comment type="subcellular location">
    <subcellularLocation>
        <location evidence="5">Cytoplasm</location>
    </subcellularLocation>
</comment>
<comment type="function">
    <text evidence="5">One of the proteins required for the normal export of preproteins out of the cell cytoplasm. It is a molecular chaperone that binds to a subset of precursor proteins, maintaining them in a translocation-competent state. It also specifically binds to its receptor SecA.</text>
</comment>
<proteinExistence type="inferred from homology"/>
<keyword evidence="7" id="KW-1185">Reference proteome</keyword>
<reference evidence="7" key="1">
    <citation type="journal article" date="2019" name="Int. J. Syst. Evol. Microbiol.">
        <title>The Global Catalogue of Microorganisms (GCM) 10K type strain sequencing project: providing services to taxonomists for standard genome sequencing and annotation.</title>
        <authorList>
            <consortium name="The Broad Institute Genomics Platform"/>
            <consortium name="The Broad Institute Genome Sequencing Center for Infectious Disease"/>
            <person name="Wu L."/>
            <person name="Ma J."/>
        </authorList>
    </citation>
    <scope>NUCLEOTIDE SEQUENCE [LARGE SCALE GENOMIC DNA]</scope>
    <source>
        <strain evidence="7">JCM 19212</strain>
    </source>
</reference>
<dbReference type="Pfam" id="PF02556">
    <property type="entry name" value="SecB"/>
    <property type="match status" value="1"/>
</dbReference>
<dbReference type="RefSeq" id="WP_158983580.1">
    <property type="nucleotide sequence ID" value="NZ_BAABKY010000001.1"/>
</dbReference>
<dbReference type="HAMAP" id="MF_00821">
    <property type="entry name" value="SecB"/>
    <property type="match status" value="1"/>
</dbReference>
<dbReference type="NCBIfam" id="NF004393">
    <property type="entry name" value="PRK05751.1-4"/>
    <property type="match status" value="1"/>
</dbReference>
<evidence type="ECO:0000256" key="5">
    <source>
        <dbReference type="HAMAP-Rule" id="MF_00821"/>
    </source>
</evidence>
<keyword evidence="2 5" id="KW-0813">Transport</keyword>
<comment type="caution">
    <text evidence="6">The sequence shown here is derived from an EMBL/GenBank/DDBJ whole genome shotgun (WGS) entry which is preliminary data.</text>
</comment>
<dbReference type="PANTHER" id="PTHR36918">
    <property type="match status" value="1"/>
</dbReference>
<evidence type="ECO:0000256" key="1">
    <source>
        <dbReference type="ARBA" id="ARBA00009990"/>
    </source>
</evidence>
<protein>
    <recommendedName>
        <fullName evidence="5">Protein-export protein SecB</fullName>
    </recommendedName>
</protein>
<dbReference type="Gene3D" id="3.10.420.10">
    <property type="entry name" value="SecB-like"/>
    <property type="match status" value="1"/>
</dbReference>
<dbReference type="PANTHER" id="PTHR36918:SF1">
    <property type="entry name" value="PROTEIN-EXPORT PROTEIN SECB"/>
    <property type="match status" value="1"/>
</dbReference>
<comment type="subunit">
    <text evidence="5">Homotetramer, a dimer of dimers. One homotetramer interacts with 1 SecA dimer.</text>
</comment>
<dbReference type="SUPFAM" id="SSF54611">
    <property type="entry name" value="SecB-like"/>
    <property type="match status" value="1"/>
</dbReference>
<dbReference type="NCBIfam" id="TIGR00809">
    <property type="entry name" value="secB"/>
    <property type="match status" value="1"/>
</dbReference>
<evidence type="ECO:0000313" key="6">
    <source>
        <dbReference type="EMBL" id="GAA5066785.1"/>
    </source>
</evidence>
<keyword evidence="4 5" id="KW-0811">Translocation</keyword>